<feature type="domain" description="Gfo/Idh/MocA-like oxidoreductase N-terminal" evidence="2">
    <location>
        <begin position="92"/>
        <end position="208"/>
    </location>
</feature>
<dbReference type="AlphaFoldDB" id="A0A2W2B8V5"/>
<dbReference type="InterPro" id="IPR055170">
    <property type="entry name" value="GFO_IDH_MocA-like_dom"/>
</dbReference>
<evidence type="ECO:0000259" key="3">
    <source>
        <dbReference type="Pfam" id="PF22725"/>
    </source>
</evidence>
<proteinExistence type="predicted"/>
<dbReference type="Gene3D" id="3.40.50.720">
    <property type="entry name" value="NAD(P)-binding Rossmann-like Domain"/>
    <property type="match status" value="1"/>
</dbReference>
<feature type="domain" description="GFO/IDH/MocA-like oxidoreductase" evidence="3">
    <location>
        <begin position="217"/>
        <end position="337"/>
    </location>
</feature>
<dbReference type="PANTHER" id="PTHR43377">
    <property type="entry name" value="BILIVERDIN REDUCTASE A"/>
    <property type="match status" value="1"/>
</dbReference>
<dbReference type="PANTHER" id="PTHR43377:SF1">
    <property type="entry name" value="BILIVERDIN REDUCTASE A"/>
    <property type="match status" value="1"/>
</dbReference>
<comment type="caution">
    <text evidence="4">The sequence shown here is derived from an EMBL/GenBank/DDBJ whole genome shotgun (WGS) entry which is preliminary data.</text>
</comment>
<dbReference type="SUPFAM" id="SSF51735">
    <property type="entry name" value="NAD(P)-binding Rossmann-fold domains"/>
    <property type="match status" value="1"/>
</dbReference>
<reference evidence="4 5" key="1">
    <citation type="submission" date="2018-01" db="EMBL/GenBank/DDBJ databases">
        <title>Draft genome sequence of Jiangella sp. GTF31.</title>
        <authorList>
            <person name="Sahin N."/>
            <person name="Ay H."/>
            <person name="Saygin H."/>
        </authorList>
    </citation>
    <scope>NUCLEOTIDE SEQUENCE [LARGE SCALE GENOMIC DNA]</scope>
    <source>
        <strain evidence="4 5">GTF31</strain>
    </source>
</reference>
<evidence type="ECO:0000313" key="4">
    <source>
        <dbReference type="EMBL" id="PZF82502.1"/>
    </source>
</evidence>
<evidence type="ECO:0000256" key="1">
    <source>
        <dbReference type="SAM" id="MobiDB-lite"/>
    </source>
</evidence>
<sequence>MHAGARRERDLHLPGRLGGLLLAAGHPVRPGQADRAGRPGAVRRAEPDRLEPAVRGIGDRDAADDPGVRDLPAALRPRHRGDGHQGVSDELTVGLLGAGRIAGVHAQAYRALPGVRLVAVADPVAGKAERIAVEHGAETLRDLGSLLELGVDVVDVCTPPHQHAGPTLAALAAGRHVICEKPLARTLDEARRVVAAAAAAPGLLMVGHVARFEPDHRGARDRVVAGEIGVVRQLTHSTTSGLPGWGEAGWLTDPARSGGPLLDQAVHSFDFARWVIGSPAVRVQCMAAAGAAGPATYTLTTVRYENGAIAHVECGWAHPAARGFKLSAEIVGAEGRLSWSYDQLIGGVLYPREGDAEWWDVLGDRGFVLELGAFLDAIRAGGPSPVPAAEALESLRTALAALESAGTGRTVDLTTWEG</sequence>
<dbReference type="Pfam" id="PF01408">
    <property type="entry name" value="GFO_IDH_MocA"/>
    <property type="match status" value="1"/>
</dbReference>
<protein>
    <recommendedName>
        <fullName evidence="6">Gfo/Idh/MocA family oxidoreductase</fullName>
    </recommendedName>
</protein>
<dbReference type="EMBL" id="POTW01000037">
    <property type="protein sequence ID" value="PZF82502.1"/>
    <property type="molecule type" value="Genomic_DNA"/>
</dbReference>
<dbReference type="Pfam" id="PF22725">
    <property type="entry name" value="GFO_IDH_MocA_C3"/>
    <property type="match status" value="1"/>
</dbReference>
<dbReference type="InterPro" id="IPR036291">
    <property type="entry name" value="NAD(P)-bd_dom_sf"/>
</dbReference>
<feature type="compositionally biased region" description="Basic and acidic residues" evidence="1">
    <location>
        <begin position="43"/>
        <end position="68"/>
    </location>
</feature>
<organism evidence="4 5">
    <name type="scientific">Jiangella anatolica</name>
    <dbReference type="NCBI Taxonomy" id="2670374"/>
    <lineage>
        <taxon>Bacteria</taxon>
        <taxon>Bacillati</taxon>
        <taxon>Actinomycetota</taxon>
        <taxon>Actinomycetes</taxon>
        <taxon>Jiangellales</taxon>
        <taxon>Jiangellaceae</taxon>
        <taxon>Jiangella</taxon>
    </lineage>
</organism>
<dbReference type="InterPro" id="IPR000683">
    <property type="entry name" value="Gfo/Idh/MocA-like_OxRdtase_N"/>
</dbReference>
<evidence type="ECO:0008006" key="6">
    <source>
        <dbReference type="Google" id="ProtNLM"/>
    </source>
</evidence>
<dbReference type="SUPFAM" id="SSF55347">
    <property type="entry name" value="Glyceraldehyde-3-phosphate dehydrogenase-like, C-terminal domain"/>
    <property type="match status" value="1"/>
</dbReference>
<evidence type="ECO:0000313" key="5">
    <source>
        <dbReference type="Proteomes" id="UP000248764"/>
    </source>
</evidence>
<dbReference type="InterPro" id="IPR051450">
    <property type="entry name" value="Gfo/Idh/MocA_Oxidoreductases"/>
</dbReference>
<name>A0A2W2B8V5_9ACTN</name>
<gene>
    <name evidence="4" type="ORF">C1I92_16390</name>
</gene>
<dbReference type="Gene3D" id="3.30.360.10">
    <property type="entry name" value="Dihydrodipicolinate Reductase, domain 2"/>
    <property type="match status" value="1"/>
</dbReference>
<dbReference type="GO" id="GO:0000166">
    <property type="term" value="F:nucleotide binding"/>
    <property type="evidence" value="ECO:0007669"/>
    <property type="project" value="InterPro"/>
</dbReference>
<feature type="region of interest" description="Disordered" evidence="1">
    <location>
        <begin position="24"/>
        <end position="87"/>
    </location>
</feature>
<evidence type="ECO:0000259" key="2">
    <source>
        <dbReference type="Pfam" id="PF01408"/>
    </source>
</evidence>
<keyword evidence="5" id="KW-1185">Reference proteome</keyword>
<accession>A0A2W2B8V5</accession>
<dbReference type="Proteomes" id="UP000248764">
    <property type="component" value="Unassembled WGS sequence"/>
</dbReference>